<proteinExistence type="predicted"/>
<reference evidence="3" key="1">
    <citation type="journal article" date="2019" name="Int. J. Syst. Evol. Microbiol.">
        <title>The Global Catalogue of Microorganisms (GCM) 10K type strain sequencing project: providing services to taxonomists for standard genome sequencing and annotation.</title>
        <authorList>
            <consortium name="The Broad Institute Genomics Platform"/>
            <consortium name="The Broad Institute Genome Sequencing Center for Infectious Disease"/>
            <person name="Wu L."/>
            <person name="Ma J."/>
        </authorList>
    </citation>
    <scope>NUCLEOTIDE SEQUENCE [LARGE SCALE GENOMIC DNA]</scope>
    <source>
        <strain evidence="3">CGMCC 1.10759</strain>
    </source>
</reference>
<sequence length="165" mass="18466">MNPIPTDLVFPWVLTRVPVKWDPEDAIGGEEAALQNIPRWTDGLRIAIERACFADYLQKIDDIAAEPPTVPVIKSPSQVWSHIELQSVRPFGPDIVVVYAVPAWDENLHHEWCVEGTDTLLYVGQFLGYSGDGYRSLQHGNAAVSYEETIARLGHLPQSWVTDSD</sequence>
<protein>
    <submittedName>
        <fullName evidence="2">DUF6985 domain-containing protein</fullName>
    </submittedName>
</protein>
<evidence type="ECO:0000313" key="3">
    <source>
        <dbReference type="Proteomes" id="UP001595904"/>
    </source>
</evidence>
<keyword evidence="3" id="KW-1185">Reference proteome</keyword>
<name>A0ABV8SSH5_9GAMM</name>
<dbReference type="Pfam" id="PF22481">
    <property type="entry name" value="DUF6985"/>
    <property type="match status" value="1"/>
</dbReference>
<accession>A0ABV8SSH5</accession>
<comment type="caution">
    <text evidence="2">The sequence shown here is derived from an EMBL/GenBank/DDBJ whole genome shotgun (WGS) entry which is preliminary data.</text>
</comment>
<feature type="domain" description="DUF6985" evidence="1">
    <location>
        <begin position="30"/>
        <end position="127"/>
    </location>
</feature>
<dbReference type="InterPro" id="IPR054254">
    <property type="entry name" value="DUF6985"/>
</dbReference>
<organism evidence="2 3">
    <name type="scientific">Steroidobacter flavus</name>
    <dbReference type="NCBI Taxonomy" id="1842136"/>
    <lineage>
        <taxon>Bacteria</taxon>
        <taxon>Pseudomonadati</taxon>
        <taxon>Pseudomonadota</taxon>
        <taxon>Gammaproteobacteria</taxon>
        <taxon>Steroidobacterales</taxon>
        <taxon>Steroidobacteraceae</taxon>
        <taxon>Steroidobacter</taxon>
    </lineage>
</organism>
<dbReference type="Proteomes" id="UP001595904">
    <property type="component" value="Unassembled WGS sequence"/>
</dbReference>
<dbReference type="RefSeq" id="WP_380596942.1">
    <property type="nucleotide sequence ID" value="NZ_JBHSDU010000003.1"/>
</dbReference>
<gene>
    <name evidence="2" type="ORF">ACFPN2_12470</name>
</gene>
<dbReference type="EMBL" id="JBHSDU010000003">
    <property type="protein sequence ID" value="MFC4309897.1"/>
    <property type="molecule type" value="Genomic_DNA"/>
</dbReference>
<evidence type="ECO:0000313" key="2">
    <source>
        <dbReference type="EMBL" id="MFC4309897.1"/>
    </source>
</evidence>
<evidence type="ECO:0000259" key="1">
    <source>
        <dbReference type="Pfam" id="PF22481"/>
    </source>
</evidence>